<comment type="function">
    <text evidence="8">Probably a riboflavin-binding protein that interacts with the energy-coupling factor (ECF) ABC-transporter complex.</text>
</comment>
<evidence type="ECO:0000313" key="10">
    <source>
        <dbReference type="EMBL" id="EFR32098.1"/>
    </source>
</evidence>
<dbReference type="EMBL" id="AENN01000001">
    <property type="protein sequence ID" value="EFR32098.1"/>
    <property type="molecule type" value="Genomic_DNA"/>
</dbReference>
<dbReference type="PANTHER" id="PTHR38438:SF1">
    <property type="entry name" value="RIBOFLAVIN TRANSPORTER RIBU"/>
    <property type="match status" value="1"/>
</dbReference>
<keyword evidence="3 8" id="KW-0813">Transport</keyword>
<keyword evidence="4 8" id="KW-1003">Cell membrane</keyword>
<sequence>MKKLDIRSLVFLAILAAWGIVLRQFDFPILPAAPFLKVDLSDLTALIALIVHGPVGLVIVALIRDSLNYVLKGGEVGIPIGAIMSFVATVAMFLPAHIALKYMKQGHKWFKYAFMSIGLILLLTVSMALINYYVALPLYIKVLNFPIDNILAYVMTLIVPFNLIKGLILAGLQIITFRTVMPFIQKRDLLFGDYQGHIQKRSAKKLAVQP</sequence>
<organism evidence="10 11">
    <name type="scientific">Eremococcus coleocola ACS-139-V-Col8</name>
    <dbReference type="NCBI Taxonomy" id="908337"/>
    <lineage>
        <taxon>Bacteria</taxon>
        <taxon>Bacillati</taxon>
        <taxon>Bacillota</taxon>
        <taxon>Bacilli</taxon>
        <taxon>Lactobacillales</taxon>
        <taxon>Aerococcaceae</taxon>
        <taxon>Eremococcus</taxon>
    </lineage>
</organism>
<evidence type="ECO:0000256" key="6">
    <source>
        <dbReference type="ARBA" id="ARBA00022989"/>
    </source>
</evidence>
<comment type="caution">
    <text evidence="10">The sequence shown here is derived from an EMBL/GenBank/DDBJ whole genome shotgun (WGS) entry which is preliminary data.</text>
</comment>
<comment type="similarity">
    <text evidence="2 8">Belongs to the prokaryotic riboflavin transporter (P-RFT) (TC 2.A.87) family.</text>
</comment>
<feature type="transmembrane region" description="Helical" evidence="9">
    <location>
        <begin position="6"/>
        <end position="22"/>
    </location>
</feature>
<dbReference type="InterPro" id="IPR025720">
    <property type="entry name" value="RibU"/>
</dbReference>
<dbReference type="Proteomes" id="UP000005990">
    <property type="component" value="Unassembled WGS sequence"/>
</dbReference>
<feature type="transmembrane region" description="Helical" evidence="9">
    <location>
        <begin position="112"/>
        <end position="130"/>
    </location>
</feature>
<accession>E4KLV8</accession>
<proteinExistence type="inferred from homology"/>
<dbReference type="PIRSF" id="PIRSF037778">
    <property type="entry name" value="UCP037778_transp_RibU"/>
    <property type="match status" value="1"/>
</dbReference>
<dbReference type="GO" id="GO:0005886">
    <property type="term" value="C:plasma membrane"/>
    <property type="evidence" value="ECO:0007669"/>
    <property type="project" value="UniProtKB-SubCell"/>
</dbReference>
<evidence type="ECO:0000256" key="4">
    <source>
        <dbReference type="ARBA" id="ARBA00022475"/>
    </source>
</evidence>
<dbReference type="AlphaFoldDB" id="E4KLV8"/>
<dbReference type="InterPro" id="IPR024529">
    <property type="entry name" value="ECF_trnsprt_substrate-spec"/>
</dbReference>
<protein>
    <recommendedName>
        <fullName evidence="8">Riboflavin transporter</fullName>
    </recommendedName>
</protein>
<dbReference type="STRING" id="908337.HMPREF9257_0940"/>
<comment type="subcellular location">
    <subcellularLocation>
        <location evidence="1">Cell membrane</location>
        <topology evidence="1">Multi-pass membrane protein</topology>
    </subcellularLocation>
</comment>
<feature type="transmembrane region" description="Helical" evidence="9">
    <location>
        <begin position="43"/>
        <end position="64"/>
    </location>
</feature>
<keyword evidence="11" id="KW-1185">Reference proteome</keyword>
<dbReference type="eggNOG" id="COG3601">
    <property type="taxonomic scope" value="Bacteria"/>
</dbReference>
<evidence type="ECO:0000313" key="11">
    <source>
        <dbReference type="Proteomes" id="UP000005990"/>
    </source>
</evidence>
<evidence type="ECO:0000256" key="2">
    <source>
        <dbReference type="ARBA" id="ARBA00005540"/>
    </source>
</evidence>
<dbReference type="GO" id="GO:0032217">
    <property type="term" value="F:riboflavin transmembrane transporter activity"/>
    <property type="evidence" value="ECO:0007669"/>
    <property type="project" value="UniProtKB-UniRule"/>
</dbReference>
<keyword evidence="7 8" id="KW-0472">Membrane</keyword>
<gene>
    <name evidence="10" type="ORF">HMPREF9257_0940</name>
</gene>
<dbReference type="RefSeq" id="WP_006417578.1">
    <property type="nucleotide sequence ID" value="NZ_AENN01000001.1"/>
</dbReference>
<evidence type="ECO:0000256" key="5">
    <source>
        <dbReference type="ARBA" id="ARBA00022692"/>
    </source>
</evidence>
<name>E4KLV8_9LACT</name>
<dbReference type="Gene3D" id="1.10.1760.20">
    <property type="match status" value="1"/>
</dbReference>
<keyword evidence="6 9" id="KW-1133">Transmembrane helix</keyword>
<keyword evidence="5 9" id="KW-0812">Transmembrane</keyword>
<dbReference type="OrthoDB" id="9809216at2"/>
<evidence type="ECO:0000256" key="1">
    <source>
        <dbReference type="ARBA" id="ARBA00004651"/>
    </source>
</evidence>
<evidence type="ECO:0000256" key="8">
    <source>
        <dbReference type="PIRNR" id="PIRNR037778"/>
    </source>
</evidence>
<dbReference type="PANTHER" id="PTHR38438">
    <property type="entry name" value="RIBOFLAVIN TRANSPORTER RIBU"/>
    <property type="match status" value="1"/>
</dbReference>
<reference evidence="10 11" key="1">
    <citation type="submission" date="2010-10" db="EMBL/GenBank/DDBJ databases">
        <authorList>
            <person name="Durkin A.S."/>
            <person name="Madupu R."/>
            <person name="Torralba M."/>
            <person name="Gillis M."/>
            <person name="Methe B."/>
            <person name="Sutton G."/>
            <person name="Nelson K.E."/>
        </authorList>
    </citation>
    <scope>NUCLEOTIDE SEQUENCE [LARGE SCALE GENOMIC DNA]</scope>
    <source>
        <strain evidence="10 11">ACS-139-V-Col8</strain>
    </source>
</reference>
<feature type="transmembrane region" description="Helical" evidence="9">
    <location>
        <begin position="150"/>
        <end position="177"/>
    </location>
</feature>
<evidence type="ECO:0000256" key="7">
    <source>
        <dbReference type="ARBA" id="ARBA00023136"/>
    </source>
</evidence>
<evidence type="ECO:0000256" key="3">
    <source>
        <dbReference type="ARBA" id="ARBA00022448"/>
    </source>
</evidence>
<evidence type="ECO:0000256" key="9">
    <source>
        <dbReference type="SAM" id="Phobius"/>
    </source>
</evidence>
<dbReference type="Pfam" id="PF12822">
    <property type="entry name" value="ECF_trnsprt"/>
    <property type="match status" value="1"/>
</dbReference>
<feature type="transmembrane region" description="Helical" evidence="9">
    <location>
        <begin position="76"/>
        <end position="100"/>
    </location>
</feature>